<dbReference type="PROSITE" id="PS40000">
    <property type="entry name" value="DM_1"/>
    <property type="match status" value="1"/>
</dbReference>
<dbReference type="GO" id="GO:0000978">
    <property type="term" value="F:RNA polymerase II cis-regulatory region sequence-specific DNA binding"/>
    <property type="evidence" value="ECO:0007669"/>
    <property type="project" value="TreeGrafter"/>
</dbReference>
<dbReference type="PROSITE" id="PS50809">
    <property type="entry name" value="DM_2"/>
    <property type="match status" value="1"/>
</dbReference>
<keyword evidence="4" id="KW-0805">Transcription regulation</keyword>
<feature type="region of interest" description="Disordered" evidence="9">
    <location>
        <begin position="114"/>
        <end position="138"/>
    </location>
</feature>
<dbReference type="InterPro" id="IPR036407">
    <property type="entry name" value="DM_DNA-bd_sf"/>
</dbReference>
<accession>A0A0P7UDD7</accession>
<dbReference type="EMBL" id="JARO02006085">
    <property type="protein sequence ID" value="KPP65756.1"/>
    <property type="molecule type" value="Genomic_DNA"/>
</dbReference>
<dbReference type="Pfam" id="PF00751">
    <property type="entry name" value="DM"/>
    <property type="match status" value="1"/>
</dbReference>
<organism evidence="11 12">
    <name type="scientific">Scleropages formosus</name>
    <name type="common">Asian bonytongue</name>
    <name type="synonym">Osteoglossum formosum</name>
    <dbReference type="NCBI Taxonomy" id="113540"/>
    <lineage>
        <taxon>Eukaryota</taxon>
        <taxon>Metazoa</taxon>
        <taxon>Chordata</taxon>
        <taxon>Craniata</taxon>
        <taxon>Vertebrata</taxon>
        <taxon>Euteleostomi</taxon>
        <taxon>Actinopterygii</taxon>
        <taxon>Neopterygii</taxon>
        <taxon>Teleostei</taxon>
        <taxon>Osteoglossocephala</taxon>
        <taxon>Osteoglossomorpha</taxon>
        <taxon>Osteoglossiformes</taxon>
        <taxon>Osteoglossidae</taxon>
        <taxon>Scleropages</taxon>
    </lineage>
</organism>
<reference evidence="11 12" key="1">
    <citation type="submission" date="2015-08" db="EMBL/GenBank/DDBJ databases">
        <title>The genome of the Asian arowana (Scleropages formosus).</title>
        <authorList>
            <person name="Tan M.H."/>
            <person name="Gan H.M."/>
            <person name="Croft L.J."/>
            <person name="Austin C.M."/>
        </authorList>
    </citation>
    <scope>NUCLEOTIDE SEQUENCE [LARGE SCALE GENOMIC DNA]</scope>
    <source>
        <strain evidence="11">Aro1</strain>
    </source>
</reference>
<dbReference type="SMART" id="SM00301">
    <property type="entry name" value="DM"/>
    <property type="match status" value="1"/>
</dbReference>
<evidence type="ECO:0000256" key="1">
    <source>
        <dbReference type="ARBA" id="ARBA00006834"/>
    </source>
</evidence>
<keyword evidence="2 8" id="KW-0479">Metal-binding</keyword>
<evidence type="ECO:0000256" key="9">
    <source>
        <dbReference type="SAM" id="MobiDB-lite"/>
    </source>
</evidence>
<keyword evidence="5 8" id="KW-0238">DNA-binding</keyword>
<dbReference type="InterPro" id="IPR022114">
    <property type="entry name" value="DMRT1-like"/>
</dbReference>
<gene>
    <name evidence="11" type="ORF">Z043_115800</name>
</gene>
<comment type="subcellular location">
    <subcellularLocation>
        <location evidence="8">Nucleus</location>
    </subcellularLocation>
</comment>
<dbReference type="Proteomes" id="UP000034805">
    <property type="component" value="Unassembled WGS sequence"/>
</dbReference>
<evidence type="ECO:0000256" key="7">
    <source>
        <dbReference type="ARBA" id="ARBA00023242"/>
    </source>
</evidence>
<dbReference type="PANTHER" id="PTHR12322:SF70">
    <property type="entry name" value="DOUBLESEX- AND MAB-3-RELATED TRANSCRIPTION FACTOR 1"/>
    <property type="match status" value="1"/>
</dbReference>
<dbReference type="InterPro" id="IPR001275">
    <property type="entry name" value="DM_DNA-bd"/>
</dbReference>
<protein>
    <submittedName>
        <fullName evidence="11">Dmrt1a-like</fullName>
    </submittedName>
</protein>
<dbReference type="STRING" id="113540.ENSSFOP00015051323"/>
<dbReference type="Pfam" id="PF12374">
    <property type="entry name" value="Dmrt1"/>
    <property type="match status" value="1"/>
</dbReference>
<feature type="region of interest" description="Disordered" evidence="9">
    <location>
        <begin position="1"/>
        <end position="31"/>
    </location>
</feature>
<feature type="DNA-binding region" description="DM" evidence="8">
    <location>
        <begin position="32"/>
        <end position="79"/>
    </location>
</feature>
<evidence type="ECO:0000256" key="6">
    <source>
        <dbReference type="ARBA" id="ARBA00023163"/>
    </source>
</evidence>
<dbReference type="GO" id="GO:0005634">
    <property type="term" value="C:nucleus"/>
    <property type="evidence" value="ECO:0007669"/>
    <property type="project" value="UniProtKB-SubCell"/>
</dbReference>
<dbReference type="Gene3D" id="4.10.1040.10">
    <property type="entry name" value="DM DNA-binding domain"/>
    <property type="match status" value="1"/>
</dbReference>
<name>A0A0P7UDD7_SCLFO</name>
<keyword evidence="3 8" id="KW-0862">Zinc</keyword>
<dbReference type="GO" id="GO:0007548">
    <property type="term" value="P:sex differentiation"/>
    <property type="evidence" value="ECO:0007669"/>
    <property type="project" value="TreeGrafter"/>
</dbReference>
<evidence type="ECO:0000256" key="2">
    <source>
        <dbReference type="ARBA" id="ARBA00022723"/>
    </source>
</evidence>
<dbReference type="GO" id="GO:0000981">
    <property type="term" value="F:DNA-binding transcription factor activity, RNA polymerase II-specific"/>
    <property type="evidence" value="ECO:0007669"/>
    <property type="project" value="TreeGrafter"/>
</dbReference>
<evidence type="ECO:0000256" key="5">
    <source>
        <dbReference type="ARBA" id="ARBA00023125"/>
    </source>
</evidence>
<evidence type="ECO:0000256" key="3">
    <source>
        <dbReference type="ARBA" id="ARBA00022833"/>
    </source>
</evidence>
<sequence length="283" mass="30974">MSDDEQSKQPSGCGRLSPPWPPGRKAHRTPRCSRCRNHGFVSPLKGHKRFCNWRDCQCAKCRLISERQRVMAAQVALRRQQAQEEELGICSPVALPDPEAVVKNEVMVQDRTPTMSTSSMGVSSSASGSQSALPPSPSRGCFEGSSDLVMDASYYNFYQSSCYPAYYSNIYNYQQYQVPRTEGLLSGHSMPPPYSMRSYYSAASYLSQGLGAASRVSPIFTLDDNAGFPEPKAAMFPSGTGHDANLASMSMNSLVTHGIKQEHSTTAETAAFPLDLVIERASD</sequence>
<comment type="similarity">
    <text evidence="1">Belongs to the DMRT family.</text>
</comment>
<feature type="domain" description="DM" evidence="10">
    <location>
        <begin position="32"/>
        <end position="79"/>
    </location>
</feature>
<evidence type="ECO:0000313" key="11">
    <source>
        <dbReference type="EMBL" id="KPP65756.1"/>
    </source>
</evidence>
<evidence type="ECO:0000259" key="10">
    <source>
        <dbReference type="PROSITE" id="PS50809"/>
    </source>
</evidence>
<dbReference type="InterPro" id="IPR026607">
    <property type="entry name" value="DMRT"/>
</dbReference>
<dbReference type="PANTHER" id="PTHR12322">
    <property type="entry name" value="DOUBLESEX AND MAB-3 RELATED TRANSCRIPTION FACTOR DMRT"/>
    <property type="match status" value="1"/>
</dbReference>
<feature type="compositionally biased region" description="Low complexity" evidence="9">
    <location>
        <begin position="114"/>
        <end position="133"/>
    </location>
</feature>
<dbReference type="SUPFAM" id="SSF82927">
    <property type="entry name" value="Cysteine-rich DNA binding domain, (DM domain)"/>
    <property type="match status" value="1"/>
</dbReference>
<proteinExistence type="inferred from homology"/>
<evidence type="ECO:0000256" key="4">
    <source>
        <dbReference type="ARBA" id="ARBA00023015"/>
    </source>
</evidence>
<comment type="caution">
    <text evidence="11">The sequence shown here is derived from an EMBL/GenBank/DDBJ whole genome shotgun (WGS) entry which is preliminary data.</text>
</comment>
<evidence type="ECO:0000256" key="8">
    <source>
        <dbReference type="PROSITE-ProRule" id="PRU00070"/>
    </source>
</evidence>
<dbReference type="GO" id="GO:0046872">
    <property type="term" value="F:metal ion binding"/>
    <property type="evidence" value="ECO:0007669"/>
    <property type="project" value="UniProtKB-KW"/>
</dbReference>
<evidence type="ECO:0000313" key="12">
    <source>
        <dbReference type="Proteomes" id="UP000034805"/>
    </source>
</evidence>
<dbReference type="AlphaFoldDB" id="A0A0P7UDD7"/>
<keyword evidence="6" id="KW-0804">Transcription</keyword>
<keyword evidence="7 8" id="KW-0539">Nucleus</keyword>
<dbReference type="FunFam" id="4.10.1040.10:FF:000001">
    <property type="entry name" value="doublesex- and mab-3-related transcription factor 1"/>
    <property type="match status" value="1"/>
</dbReference>